<dbReference type="GO" id="GO:0030145">
    <property type="term" value="F:manganese ion binding"/>
    <property type="evidence" value="ECO:0007669"/>
    <property type="project" value="TreeGrafter"/>
</dbReference>
<evidence type="ECO:0000256" key="5">
    <source>
        <dbReference type="ARBA" id="ARBA00022723"/>
    </source>
</evidence>
<gene>
    <name evidence="13" type="ORF">AS033_09955</name>
    <name evidence="14" type="ORF">RSA11_05925</name>
</gene>
<feature type="binding site" evidence="10">
    <location>
        <position position="122"/>
    </location>
    <ligand>
        <name>Mn(2+)</name>
        <dbReference type="ChEBI" id="CHEBI:29035"/>
        <label>1</label>
    </ligand>
</feature>
<feature type="binding site" evidence="10">
    <location>
        <position position="97"/>
    </location>
    <ligand>
        <name>Mn(2+)</name>
        <dbReference type="ChEBI" id="CHEBI:29035"/>
        <label>1</label>
    </ligand>
</feature>
<keyword evidence="4 12" id="KW-0056">Arginine metabolism</keyword>
<dbReference type="EC" id="3.5.3.1" evidence="2 9"/>
<dbReference type="AlphaFoldDB" id="A0A0V8GER3"/>
<feature type="binding site" evidence="10">
    <location>
        <position position="226"/>
    </location>
    <ligand>
        <name>Mn(2+)</name>
        <dbReference type="ChEBI" id="CHEBI:29035"/>
        <label>1</label>
    </ligand>
</feature>
<dbReference type="RefSeq" id="WP_023466659.1">
    <property type="nucleotide sequence ID" value="NZ_FMYN01000003.1"/>
</dbReference>
<feature type="binding site" evidence="10">
    <location>
        <position position="120"/>
    </location>
    <ligand>
        <name>Mn(2+)</name>
        <dbReference type="ChEBI" id="CHEBI:29035"/>
        <label>1</label>
    </ligand>
</feature>
<dbReference type="PROSITE" id="PS51409">
    <property type="entry name" value="ARGINASE_2"/>
    <property type="match status" value="1"/>
</dbReference>
<dbReference type="Gene3D" id="3.40.800.10">
    <property type="entry name" value="Ureohydrolase domain"/>
    <property type="match status" value="1"/>
</dbReference>
<dbReference type="NCBIfam" id="TIGR01229">
    <property type="entry name" value="rocF_arginase"/>
    <property type="match status" value="1"/>
</dbReference>
<evidence type="ECO:0000313" key="14">
    <source>
        <dbReference type="EMBL" id="KTR27347.1"/>
    </source>
</evidence>
<evidence type="ECO:0000256" key="10">
    <source>
        <dbReference type="PIRSR" id="PIRSR036979-1"/>
    </source>
</evidence>
<comment type="caution">
    <text evidence="13">The sequence shown here is derived from an EMBL/GenBank/DDBJ whole genome shotgun (WGS) entry which is preliminary data.</text>
</comment>
<evidence type="ECO:0000313" key="15">
    <source>
        <dbReference type="Proteomes" id="UP000053797"/>
    </source>
</evidence>
<keyword evidence="6 12" id="KW-0378">Hydrolase</keyword>
<comment type="similarity">
    <text evidence="11 12">Belongs to the arginase family.</text>
</comment>
<feature type="binding site" evidence="10">
    <location>
        <position position="124"/>
    </location>
    <ligand>
        <name>Mn(2+)</name>
        <dbReference type="ChEBI" id="CHEBI:29035"/>
        <label>2</label>
    </ligand>
</feature>
<comment type="pathway">
    <text evidence="1">Nitrogen metabolism; urea cycle; L-ornithine and urea from L-arginine: step 1/1.</text>
</comment>
<dbReference type="InterPro" id="IPR023696">
    <property type="entry name" value="Ureohydrolase_dom_sf"/>
</dbReference>
<dbReference type="PANTHER" id="PTHR43782">
    <property type="entry name" value="ARGINASE"/>
    <property type="match status" value="1"/>
</dbReference>
<dbReference type="OrthoDB" id="9789727at2"/>
<evidence type="ECO:0000256" key="7">
    <source>
        <dbReference type="ARBA" id="ARBA00023211"/>
    </source>
</evidence>
<dbReference type="Proteomes" id="UP000072605">
    <property type="component" value="Unassembled WGS sequence"/>
</dbReference>
<dbReference type="GO" id="GO:0005737">
    <property type="term" value="C:cytoplasm"/>
    <property type="evidence" value="ECO:0007669"/>
    <property type="project" value="TreeGrafter"/>
</dbReference>
<dbReference type="EMBL" id="LNQL01000003">
    <property type="protein sequence ID" value="KSU48646.1"/>
    <property type="molecule type" value="Genomic_DNA"/>
</dbReference>
<dbReference type="GO" id="GO:0006525">
    <property type="term" value="P:arginine metabolic process"/>
    <property type="evidence" value="ECO:0007669"/>
    <property type="project" value="UniProtKB-KW"/>
</dbReference>
<dbReference type="SUPFAM" id="SSF52768">
    <property type="entry name" value="Arginase/deacetylase"/>
    <property type="match status" value="1"/>
</dbReference>
<dbReference type="PIRSF" id="PIRSF036979">
    <property type="entry name" value="Arginase"/>
    <property type="match status" value="1"/>
</dbReference>
<dbReference type="PANTHER" id="PTHR43782:SF3">
    <property type="entry name" value="ARGINASE"/>
    <property type="match status" value="1"/>
</dbReference>
<comment type="catalytic activity">
    <reaction evidence="8 12">
        <text>L-arginine + H2O = urea + L-ornithine</text>
        <dbReference type="Rhea" id="RHEA:20569"/>
        <dbReference type="ChEBI" id="CHEBI:15377"/>
        <dbReference type="ChEBI" id="CHEBI:16199"/>
        <dbReference type="ChEBI" id="CHEBI:32682"/>
        <dbReference type="ChEBI" id="CHEBI:46911"/>
        <dbReference type="EC" id="3.5.3.1"/>
    </reaction>
</comment>
<evidence type="ECO:0000256" key="1">
    <source>
        <dbReference type="ARBA" id="ARBA00005098"/>
    </source>
</evidence>
<evidence type="ECO:0000313" key="16">
    <source>
        <dbReference type="Proteomes" id="UP000072605"/>
    </source>
</evidence>
<comment type="cofactor">
    <cofactor evidence="10 12">
        <name>Mn(2+)</name>
        <dbReference type="ChEBI" id="CHEBI:29035"/>
    </cofactor>
    <text evidence="10 12">Binds 2 manganese ions per subunit.</text>
</comment>
<evidence type="ECO:0000256" key="6">
    <source>
        <dbReference type="ARBA" id="ARBA00022801"/>
    </source>
</evidence>
<evidence type="ECO:0000256" key="2">
    <source>
        <dbReference type="ARBA" id="ARBA00012168"/>
    </source>
</evidence>
<dbReference type="CDD" id="cd09989">
    <property type="entry name" value="Arginase"/>
    <property type="match status" value="1"/>
</dbReference>
<reference evidence="13 15" key="1">
    <citation type="journal article" date="2015" name="Int. J. Syst. Evol. Microbiol.">
        <title>Exiguobacterium enclense sp. nov., isolated from sediment.</title>
        <authorList>
            <person name="Dastager S.G."/>
            <person name="Mawlankar R."/>
            <person name="Sonalkar V.V."/>
            <person name="Thorat M.N."/>
            <person name="Mual P."/>
            <person name="Verma A."/>
            <person name="Krishnamurthi S."/>
            <person name="Tang S.K."/>
            <person name="Li W.J."/>
        </authorList>
    </citation>
    <scope>NUCLEOTIDE SEQUENCE [LARGE SCALE GENOMIC DNA]</scope>
    <source>
        <strain evidence="13 15">NIO-1109</strain>
    </source>
</reference>
<dbReference type="InterPro" id="IPR014033">
    <property type="entry name" value="Arginase"/>
</dbReference>
<accession>A0A0V8GER3</accession>
<reference evidence="14 16" key="2">
    <citation type="journal article" date="2016" name="Front. Microbiol.">
        <title>Genomic Resource of Rice Seed Associated Bacteria.</title>
        <authorList>
            <person name="Midha S."/>
            <person name="Bansal K."/>
            <person name="Sharma S."/>
            <person name="Kumar N."/>
            <person name="Patil P.P."/>
            <person name="Chaudhry V."/>
            <person name="Patil P.B."/>
        </authorList>
    </citation>
    <scope>NUCLEOTIDE SEQUENCE [LARGE SCALE GENOMIC DNA]</scope>
    <source>
        <strain evidence="14 16">RSA11</strain>
    </source>
</reference>
<feature type="binding site" evidence="10">
    <location>
        <position position="224"/>
    </location>
    <ligand>
        <name>Mn(2+)</name>
        <dbReference type="ChEBI" id="CHEBI:29035"/>
        <label>1</label>
    </ligand>
</feature>
<sequence>MNIAYISVPYRYGQGKPGTEHGPAAVEKAGLLATLEARGQEAVRYGEAAVLSEDAVREEDPKLKRLEGVVHTTNDLHLIVRDALSEQRFPLLVGGDHSMAIGTIAGLRQTVPRLGVIWFDAHGDLNTPETSPSGNIHGMPLAVALGEGHQRLTEVGGTDVKLQPEHLVFIGLRDVDPGEQELIDRLGIRVYDMEAIRTRGMDAIMEEAIAYLKETTDAFYLSFDMDGLDPSLVVGTGTRVADGIFLDDAKTVLQHCATAEDFIAAEFVEVNPLLEEGNGTAELANELIGDLLLAMETHRLVK</sequence>
<evidence type="ECO:0000256" key="12">
    <source>
        <dbReference type="RuleBase" id="RU361159"/>
    </source>
</evidence>
<evidence type="ECO:0000256" key="8">
    <source>
        <dbReference type="ARBA" id="ARBA00047391"/>
    </source>
</evidence>
<evidence type="ECO:0000256" key="4">
    <source>
        <dbReference type="ARBA" id="ARBA00022503"/>
    </source>
</evidence>
<dbReference type="InterPro" id="IPR006035">
    <property type="entry name" value="Ureohydrolase"/>
</dbReference>
<dbReference type="GO" id="GO:0004053">
    <property type="term" value="F:arginase activity"/>
    <property type="evidence" value="ECO:0007669"/>
    <property type="project" value="UniProtKB-UniRule"/>
</dbReference>
<dbReference type="EMBL" id="LDQV01000015">
    <property type="protein sequence ID" value="KTR27347.1"/>
    <property type="molecule type" value="Genomic_DNA"/>
</dbReference>
<evidence type="ECO:0000256" key="3">
    <source>
        <dbReference type="ARBA" id="ARBA00018123"/>
    </source>
</evidence>
<dbReference type="PRINTS" id="PR00116">
    <property type="entry name" value="ARGINASE"/>
</dbReference>
<evidence type="ECO:0000256" key="11">
    <source>
        <dbReference type="PROSITE-ProRule" id="PRU00742"/>
    </source>
</evidence>
<dbReference type="GeneID" id="90839005"/>
<dbReference type="Proteomes" id="UP000053797">
    <property type="component" value="Unassembled WGS sequence"/>
</dbReference>
<dbReference type="FunFam" id="3.40.800.10:FF:000012">
    <property type="entry name" value="Arginase"/>
    <property type="match status" value="1"/>
</dbReference>
<proteinExistence type="inferred from homology"/>
<evidence type="ECO:0000256" key="9">
    <source>
        <dbReference type="NCBIfam" id="TIGR01229"/>
    </source>
</evidence>
<keyword evidence="5 10" id="KW-0479">Metal-binding</keyword>
<evidence type="ECO:0000313" key="13">
    <source>
        <dbReference type="EMBL" id="KSU48646.1"/>
    </source>
</evidence>
<name>A0A0V8GER3_9BACL</name>
<dbReference type="Pfam" id="PF00491">
    <property type="entry name" value="Arginase"/>
    <property type="match status" value="1"/>
</dbReference>
<protein>
    <recommendedName>
        <fullName evidence="3 9">Arginase</fullName>
        <ecNumber evidence="2 9">3.5.3.1</ecNumber>
    </recommendedName>
</protein>
<keyword evidence="7 10" id="KW-0464">Manganese</keyword>
<organism evidence="13 15">
    <name type="scientific">Exiguobacterium indicum</name>
    <dbReference type="NCBI Taxonomy" id="296995"/>
    <lineage>
        <taxon>Bacteria</taxon>
        <taxon>Bacillati</taxon>
        <taxon>Bacillota</taxon>
        <taxon>Bacilli</taxon>
        <taxon>Bacillales</taxon>
        <taxon>Bacillales Family XII. Incertae Sedis</taxon>
        <taxon>Exiguobacterium</taxon>
    </lineage>
</organism>